<dbReference type="RefSeq" id="WP_146794273.1">
    <property type="nucleotide sequence ID" value="NZ_BJUU01000008.1"/>
</dbReference>
<reference evidence="2 3" key="1">
    <citation type="submission" date="2019-07" db="EMBL/GenBank/DDBJ databases">
        <title>Whole genome shotgun sequence of Agrococcus baldri NBRC 103055.</title>
        <authorList>
            <person name="Hosoyama A."/>
            <person name="Uohara A."/>
            <person name="Ohji S."/>
            <person name="Ichikawa N."/>
        </authorList>
    </citation>
    <scope>NUCLEOTIDE SEQUENCE [LARGE SCALE GENOMIC DNA]</scope>
    <source>
        <strain evidence="2 3">NBRC 103055</strain>
    </source>
</reference>
<evidence type="ECO:0000259" key="1">
    <source>
        <dbReference type="Pfam" id="PF12697"/>
    </source>
</evidence>
<name>A0AA87US22_9MICO</name>
<dbReference type="InterPro" id="IPR029058">
    <property type="entry name" value="AB_hydrolase_fold"/>
</dbReference>
<dbReference type="PANTHER" id="PTHR43433:SF1">
    <property type="entry name" value="BLL5160 PROTEIN"/>
    <property type="match status" value="1"/>
</dbReference>
<dbReference type="InterPro" id="IPR000073">
    <property type="entry name" value="AB_hydrolase_1"/>
</dbReference>
<protein>
    <submittedName>
        <fullName evidence="2">Alpha/beta hydrolase</fullName>
    </submittedName>
</protein>
<gene>
    <name evidence="2" type="ORF">ABA31_15550</name>
</gene>
<evidence type="ECO:0000313" key="3">
    <source>
        <dbReference type="Proteomes" id="UP000321749"/>
    </source>
</evidence>
<evidence type="ECO:0000313" key="2">
    <source>
        <dbReference type="EMBL" id="GEK80204.1"/>
    </source>
</evidence>
<dbReference type="InterPro" id="IPR050471">
    <property type="entry name" value="AB_hydrolase"/>
</dbReference>
<dbReference type="EMBL" id="BJUU01000008">
    <property type="protein sequence ID" value="GEK80204.1"/>
    <property type="molecule type" value="Genomic_DNA"/>
</dbReference>
<comment type="caution">
    <text evidence="2">The sequence shown here is derived from an EMBL/GenBank/DDBJ whole genome shotgun (WGS) entry which is preliminary data.</text>
</comment>
<keyword evidence="2" id="KW-0378">Hydrolase</keyword>
<feature type="domain" description="AB hydrolase-1" evidence="1">
    <location>
        <begin position="24"/>
        <end position="260"/>
    </location>
</feature>
<dbReference type="SUPFAM" id="SSF53474">
    <property type="entry name" value="alpha/beta-Hydrolases"/>
    <property type="match status" value="1"/>
</dbReference>
<sequence length="276" mass="27987">MQHVTSADGTAIAVHRSGRGTPVVIVGGAFSMARDASALAEALVDRGFEAVTFDRRARGDSGDTKPFAPEREAEDVAAVVEAVGGSAALLGHSSGALVALLAAAHSAGAPGGDAHGADSSAAGTAIAHLFLSEPPMRFGQQEPPADLADRLQALVDAGRDGEAVTTFQLEGVGLPPQMVEGIKASPLFAHLQTLAQSTVYDAAVAAATSTPDERLLSLAVPTTVLVGVETMPVLERAAPMLVERMPSAELVRVPESVNHAIDPAATAAIVAERLGA</sequence>
<organism evidence="2 3">
    <name type="scientific">Agrococcus baldri</name>
    <dbReference type="NCBI Taxonomy" id="153730"/>
    <lineage>
        <taxon>Bacteria</taxon>
        <taxon>Bacillati</taxon>
        <taxon>Actinomycetota</taxon>
        <taxon>Actinomycetes</taxon>
        <taxon>Micrococcales</taxon>
        <taxon>Microbacteriaceae</taxon>
        <taxon>Agrococcus</taxon>
    </lineage>
</organism>
<accession>A0AA87US22</accession>
<keyword evidence="3" id="KW-1185">Reference proteome</keyword>
<dbReference type="GO" id="GO:0016787">
    <property type="term" value="F:hydrolase activity"/>
    <property type="evidence" value="ECO:0007669"/>
    <property type="project" value="UniProtKB-KW"/>
</dbReference>
<dbReference type="Pfam" id="PF12697">
    <property type="entry name" value="Abhydrolase_6"/>
    <property type="match status" value="1"/>
</dbReference>
<dbReference type="PANTHER" id="PTHR43433">
    <property type="entry name" value="HYDROLASE, ALPHA/BETA FOLD FAMILY PROTEIN"/>
    <property type="match status" value="1"/>
</dbReference>
<dbReference type="AlphaFoldDB" id="A0AA87US22"/>
<dbReference type="Gene3D" id="3.40.50.1820">
    <property type="entry name" value="alpha/beta hydrolase"/>
    <property type="match status" value="1"/>
</dbReference>
<dbReference type="Proteomes" id="UP000321749">
    <property type="component" value="Unassembled WGS sequence"/>
</dbReference>
<proteinExistence type="predicted"/>